<feature type="transmembrane region" description="Helical" evidence="1">
    <location>
        <begin position="146"/>
        <end position="167"/>
    </location>
</feature>
<dbReference type="STRING" id="429727.VE26_14990"/>
<dbReference type="Proteomes" id="UP000033649">
    <property type="component" value="Unassembled WGS sequence"/>
</dbReference>
<dbReference type="EMBL" id="JZEY01000061">
    <property type="protein sequence ID" value="KKB07919.1"/>
    <property type="molecule type" value="Genomic_DNA"/>
</dbReference>
<keyword evidence="1" id="KW-1133">Transmembrane helix</keyword>
<evidence type="ECO:0000256" key="1">
    <source>
        <dbReference type="SAM" id="Phobius"/>
    </source>
</evidence>
<feature type="transmembrane region" description="Helical" evidence="1">
    <location>
        <begin position="12"/>
        <end position="31"/>
    </location>
</feature>
<dbReference type="PATRIC" id="fig|429727.3.peg.3072"/>
<evidence type="ECO:0000313" key="2">
    <source>
        <dbReference type="EMBL" id="KKB07919.1"/>
    </source>
</evidence>
<keyword evidence="3" id="KW-1185">Reference proteome</keyword>
<dbReference type="OrthoDB" id="9803673at2"/>
<comment type="caution">
    <text evidence="2">The sequence shown here is derived from an EMBL/GenBank/DDBJ whole genome shotgun (WGS) entry which is preliminary data.</text>
</comment>
<feature type="transmembrane region" description="Helical" evidence="1">
    <location>
        <begin position="174"/>
        <end position="190"/>
    </location>
</feature>
<accession>A0A0F5FG84</accession>
<evidence type="ECO:0000313" key="3">
    <source>
        <dbReference type="Proteomes" id="UP000033649"/>
    </source>
</evidence>
<protein>
    <submittedName>
        <fullName evidence="2">Uncharacterized protein</fullName>
    </submittedName>
</protein>
<proteinExistence type="predicted"/>
<dbReference type="AlphaFoldDB" id="A0A0F5FG84"/>
<keyword evidence="1" id="KW-0472">Membrane</keyword>
<feature type="transmembrane region" description="Helical" evidence="1">
    <location>
        <begin position="118"/>
        <end position="140"/>
    </location>
</feature>
<feature type="transmembrane region" description="Helical" evidence="1">
    <location>
        <begin position="43"/>
        <end position="63"/>
    </location>
</feature>
<sequence length="191" mass="21460">MDAAADFSLYVRLISGTILGLTIGKLLSGLAKFVQHPAQYRMNILHALWIFFIFVAVSVFWWGEAQTFGSVQWTYPLYLFQIAYCSSYLFMTAVILPDEVSAHDGVETHYDYFISRRRWFFGALIVSHLLDLGNTIIKFGLDDFPITADLLIFNAVLFALLLLAAIVPHKKVQVGVAVTFAALTVLSMLLE</sequence>
<gene>
    <name evidence="2" type="ORF">VE26_14990</name>
</gene>
<reference evidence="2 3" key="1">
    <citation type="submission" date="2015-03" db="EMBL/GenBank/DDBJ databases">
        <authorList>
            <person name="Hassan Y."/>
            <person name="Lepp D."/>
            <person name="Li X.-Z."/>
            <person name="Zhou T."/>
        </authorList>
    </citation>
    <scope>NUCLEOTIDE SEQUENCE [LARGE SCALE GENOMIC DNA]</scope>
    <source>
        <strain evidence="2 3">IPL18</strain>
    </source>
</reference>
<keyword evidence="1" id="KW-0812">Transmembrane</keyword>
<feature type="transmembrane region" description="Helical" evidence="1">
    <location>
        <begin position="75"/>
        <end position="97"/>
    </location>
</feature>
<name>A0A0F5FG84_9HYPH</name>
<organism evidence="2 3">
    <name type="scientific">Devosia chinhatensis</name>
    <dbReference type="NCBI Taxonomy" id="429727"/>
    <lineage>
        <taxon>Bacteria</taxon>
        <taxon>Pseudomonadati</taxon>
        <taxon>Pseudomonadota</taxon>
        <taxon>Alphaproteobacteria</taxon>
        <taxon>Hyphomicrobiales</taxon>
        <taxon>Devosiaceae</taxon>
        <taxon>Devosia</taxon>
    </lineage>
</organism>
<dbReference type="RefSeq" id="WP_046105948.1">
    <property type="nucleotide sequence ID" value="NZ_JZEY01000061.1"/>
</dbReference>